<organism evidence="2 3">
    <name type="scientific">Leucosporidium creatinivorum</name>
    <dbReference type="NCBI Taxonomy" id="106004"/>
    <lineage>
        <taxon>Eukaryota</taxon>
        <taxon>Fungi</taxon>
        <taxon>Dikarya</taxon>
        <taxon>Basidiomycota</taxon>
        <taxon>Pucciniomycotina</taxon>
        <taxon>Microbotryomycetes</taxon>
        <taxon>Leucosporidiales</taxon>
        <taxon>Leucosporidium</taxon>
    </lineage>
</organism>
<proteinExistence type="predicted"/>
<dbReference type="Pfam" id="PF12937">
    <property type="entry name" value="F-box-like"/>
    <property type="match status" value="1"/>
</dbReference>
<accession>A0A1Y2CDD1</accession>
<dbReference type="InterPro" id="IPR032675">
    <property type="entry name" value="LRR_dom_sf"/>
</dbReference>
<dbReference type="InterPro" id="IPR036047">
    <property type="entry name" value="F-box-like_dom_sf"/>
</dbReference>
<name>A0A1Y2CDD1_9BASI</name>
<dbReference type="STRING" id="106004.A0A1Y2CDD1"/>
<protein>
    <submittedName>
        <fullName evidence="2">Proteophosphoglycan ppg4</fullName>
    </submittedName>
</protein>
<dbReference type="EMBL" id="MCGR01000124">
    <property type="protein sequence ID" value="ORY45032.1"/>
    <property type="molecule type" value="Genomic_DNA"/>
</dbReference>
<evidence type="ECO:0000259" key="1">
    <source>
        <dbReference type="PROSITE" id="PS50181"/>
    </source>
</evidence>
<gene>
    <name evidence="2" type="ORF">BCR35DRAFT_319790</name>
</gene>
<dbReference type="PANTHER" id="PTHR13318">
    <property type="entry name" value="PARTNER OF PAIRED, ISOFORM B-RELATED"/>
    <property type="match status" value="1"/>
</dbReference>
<evidence type="ECO:0000313" key="3">
    <source>
        <dbReference type="Proteomes" id="UP000193467"/>
    </source>
</evidence>
<dbReference type="GO" id="GO:0019005">
    <property type="term" value="C:SCF ubiquitin ligase complex"/>
    <property type="evidence" value="ECO:0007669"/>
    <property type="project" value="TreeGrafter"/>
</dbReference>
<dbReference type="SUPFAM" id="SSF52047">
    <property type="entry name" value="RNI-like"/>
    <property type="match status" value="1"/>
</dbReference>
<dbReference type="OrthoDB" id="2585512at2759"/>
<sequence>MEALTLKTSFANLPLDLLPSILEHLQKRGDLRRCLLVCQEWRAVAEPLLYRWIRLWGKDLATLFRSLESSTRLCSLIQRLEVRVYPLSLILKERLAMEAQAVKVLRQCINLKELLWTRKGALTDSVFEAITSLQRLRSFEFNAHTNLSPGSWSTSHLLELPALRSISFILPDREVTNTLPAFLQRQKELSANDPSLVLEDFTILCRESTLINDKILTACTPHLEHTGLRSLSLAGCAKLTGAPLTGLLPSLPSLRHLSLEATAIHPSSFPSFAPHLTSLLSLKLTHPGPHHPALSTFFPSLAELLRETKRLEGFTLYHSGAAGTGTREWPVVDSSFVQELVESVGAGLRKVEMSNVLTRVADVEALAWGSPNLRDLVVHIGAELDAVSLERLGLAFASLRSLKTLHFLSQADVSIGAVLELATSASPTLRQIGFRNRVWHVQRSYNSPDSDIPKVSLARWDSPFWPEALLVVRFIETAEAFGAFRRGRYGAEEDAEPEVDSDEE</sequence>
<dbReference type="GO" id="GO:0031146">
    <property type="term" value="P:SCF-dependent proteasomal ubiquitin-dependent protein catabolic process"/>
    <property type="evidence" value="ECO:0007669"/>
    <property type="project" value="TreeGrafter"/>
</dbReference>
<reference evidence="2 3" key="1">
    <citation type="submission" date="2016-07" db="EMBL/GenBank/DDBJ databases">
        <title>Pervasive Adenine N6-methylation of Active Genes in Fungi.</title>
        <authorList>
            <consortium name="DOE Joint Genome Institute"/>
            <person name="Mondo S.J."/>
            <person name="Dannebaum R.O."/>
            <person name="Kuo R.C."/>
            <person name="Labutti K."/>
            <person name="Haridas S."/>
            <person name="Kuo A."/>
            <person name="Salamov A."/>
            <person name="Ahrendt S.R."/>
            <person name="Lipzen A."/>
            <person name="Sullivan W."/>
            <person name="Andreopoulos W.B."/>
            <person name="Clum A."/>
            <person name="Lindquist E."/>
            <person name="Daum C."/>
            <person name="Ramamoorthy G.K."/>
            <person name="Gryganskyi A."/>
            <person name="Culley D."/>
            <person name="Magnuson J.K."/>
            <person name="James T.Y."/>
            <person name="O'Malley M.A."/>
            <person name="Stajich J.E."/>
            <person name="Spatafora J.W."/>
            <person name="Visel A."/>
            <person name="Grigoriev I.V."/>
        </authorList>
    </citation>
    <scope>NUCLEOTIDE SEQUENCE [LARGE SCALE GENOMIC DNA]</scope>
    <source>
        <strain evidence="2 3">62-1032</strain>
    </source>
</reference>
<dbReference type="InParanoid" id="A0A1Y2CDD1"/>
<comment type="caution">
    <text evidence="2">The sequence shown here is derived from an EMBL/GenBank/DDBJ whole genome shotgun (WGS) entry which is preliminary data.</text>
</comment>
<dbReference type="PROSITE" id="PS50181">
    <property type="entry name" value="FBOX"/>
    <property type="match status" value="1"/>
</dbReference>
<dbReference type="InterPro" id="IPR001810">
    <property type="entry name" value="F-box_dom"/>
</dbReference>
<feature type="domain" description="F-box" evidence="1">
    <location>
        <begin position="7"/>
        <end position="55"/>
    </location>
</feature>
<dbReference type="AlphaFoldDB" id="A0A1Y2CDD1"/>
<keyword evidence="3" id="KW-1185">Reference proteome</keyword>
<dbReference type="SUPFAM" id="SSF81383">
    <property type="entry name" value="F-box domain"/>
    <property type="match status" value="1"/>
</dbReference>
<evidence type="ECO:0000313" key="2">
    <source>
        <dbReference type="EMBL" id="ORY45032.1"/>
    </source>
</evidence>
<dbReference type="Proteomes" id="UP000193467">
    <property type="component" value="Unassembled WGS sequence"/>
</dbReference>
<dbReference type="Gene3D" id="3.80.10.10">
    <property type="entry name" value="Ribonuclease Inhibitor"/>
    <property type="match status" value="2"/>
</dbReference>